<keyword evidence="1" id="KW-0472">Membrane</keyword>
<keyword evidence="1" id="KW-1133">Transmembrane helix</keyword>
<evidence type="ECO:0000313" key="2">
    <source>
        <dbReference type="EMBL" id="MUL38980.1"/>
    </source>
</evidence>
<dbReference type="AlphaFoldDB" id="A0A6N8G0Q9"/>
<dbReference type="EMBL" id="NAPY01000055">
    <property type="protein sequence ID" value="MUL38980.1"/>
    <property type="molecule type" value="Genomic_DNA"/>
</dbReference>
<comment type="caution">
    <text evidence="2">The sequence shown here is derived from an EMBL/GenBank/DDBJ whole genome shotgun (WGS) entry which is preliminary data.</text>
</comment>
<name>A0A6N8G0Q9_9CHRO</name>
<organism evidence="2 3">
    <name type="scientific">Gloeocapsopsis dulcis AAB1 = 1H9</name>
    <dbReference type="NCBI Taxonomy" id="1433147"/>
    <lineage>
        <taxon>Bacteria</taxon>
        <taxon>Bacillati</taxon>
        <taxon>Cyanobacteriota</taxon>
        <taxon>Cyanophyceae</taxon>
        <taxon>Oscillatoriophycideae</taxon>
        <taxon>Chroococcales</taxon>
        <taxon>Chroococcaceae</taxon>
        <taxon>Gloeocapsopsis</taxon>
        <taxon>Gloeocapsopsis dulcis</taxon>
    </lineage>
</organism>
<protein>
    <recommendedName>
        <fullName evidence="4">DUF3172 domain-containing protein</fullName>
    </recommendedName>
</protein>
<dbReference type="OrthoDB" id="455197at2"/>
<gene>
    <name evidence="2" type="ORF">BWI75_22400</name>
</gene>
<keyword evidence="1" id="KW-0812">Transmembrane</keyword>
<reference evidence="2 3" key="1">
    <citation type="journal article" date="2019" name="Front. Microbiol.">
        <title>Genomic Features for Desiccation Tolerance and Sugar Biosynthesis in the Extremophile Gloeocapsopsis sp. UTEX B3054.</title>
        <authorList>
            <person name="Urrejola C."/>
            <person name="Alcorta J."/>
            <person name="Salas L."/>
            <person name="Vasquez M."/>
            <person name="Polz M.F."/>
            <person name="Vicuna R."/>
            <person name="Diez B."/>
        </authorList>
    </citation>
    <scope>NUCLEOTIDE SEQUENCE [LARGE SCALE GENOMIC DNA]</scope>
    <source>
        <strain evidence="2 3">1H9</strain>
    </source>
</reference>
<proteinExistence type="predicted"/>
<sequence length="175" mass="19364">MKRRPIKDTATKSPGFLSSAFNYASIFVLAGVFILGIGIGIAFSSTVTLSPSNVASREFIDQSAPNPELCVQYGASAMVMDTRLFVSLNPFNVYVAQPSLRPGCVMRTNNWTILEQRRLISSQQVRDCKNRMNTFAFTGDLGSSPEINCVYQNDSARNFYLNQPGAVTPQETERF</sequence>
<evidence type="ECO:0000256" key="1">
    <source>
        <dbReference type="SAM" id="Phobius"/>
    </source>
</evidence>
<dbReference type="InterPro" id="IPR021511">
    <property type="entry name" value="DUF3172"/>
</dbReference>
<evidence type="ECO:0000313" key="3">
    <source>
        <dbReference type="Proteomes" id="UP000441797"/>
    </source>
</evidence>
<evidence type="ECO:0008006" key="4">
    <source>
        <dbReference type="Google" id="ProtNLM"/>
    </source>
</evidence>
<accession>A0A6N8G0Q9</accession>
<dbReference type="Pfam" id="PF11371">
    <property type="entry name" value="DUF3172"/>
    <property type="match status" value="1"/>
</dbReference>
<dbReference type="Proteomes" id="UP000441797">
    <property type="component" value="Unassembled WGS sequence"/>
</dbReference>
<dbReference type="RefSeq" id="WP_105222185.1">
    <property type="nucleotide sequence ID" value="NZ_CAWNSU010000002.1"/>
</dbReference>
<feature type="transmembrane region" description="Helical" evidence="1">
    <location>
        <begin position="21"/>
        <end position="43"/>
    </location>
</feature>
<keyword evidence="3" id="KW-1185">Reference proteome</keyword>